<evidence type="ECO:0000313" key="7">
    <source>
        <dbReference type="RefSeq" id="XP_065647143.1"/>
    </source>
</evidence>
<dbReference type="RefSeq" id="XP_065647142.1">
    <property type="nucleotide sequence ID" value="XM_065791070.1"/>
</dbReference>
<feature type="compositionally biased region" description="Polar residues" evidence="1">
    <location>
        <begin position="1817"/>
        <end position="1829"/>
    </location>
</feature>
<evidence type="ECO:0000256" key="1">
    <source>
        <dbReference type="SAM" id="MobiDB-lite"/>
    </source>
</evidence>
<dbReference type="GeneID" id="100197226"/>
<accession>A0ABM4BDW6</accession>
<dbReference type="RefSeq" id="XP_065647143.1">
    <property type="nucleotide sequence ID" value="XM_065791071.1"/>
</dbReference>
<reference evidence="2 3" key="1">
    <citation type="submission" date="2025-05" db="UniProtKB">
        <authorList>
            <consortium name="RefSeq"/>
        </authorList>
    </citation>
    <scope>NUCLEOTIDE SEQUENCE [LARGE SCALE GENOMIC DNA]</scope>
</reference>
<dbReference type="Proteomes" id="UP001652625">
    <property type="component" value="Chromosome 02"/>
</dbReference>
<name>A0ABM4BDW6_HYDVU</name>
<proteinExistence type="predicted"/>
<evidence type="ECO:0000313" key="6">
    <source>
        <dbReference type="RefSeq" id="XP_065647142.1"/>
    </source>
</evidence>
<dbReference type="RefSeq" id="XP_065647141.1">
    <property type="nucleotide sequence ID" value="XM_065791069.1"/>
</dbReference>
<dbReference type="RefSeq" id="XP_065647144.1">
    <property type="nucleotide sequence ID" value="XM_065791072.1"/>
</dbReference>
<dbReference type="SUPFAM" id="SSF117289">
    <property type="entry name" value="Nucleoporin domain"/>
    <property type="match status" value="1"/>
</dbReference>
<keyword evidence="2" id="KW-1185">Reference proteome</keyword>
<gene>
    <name evidence="3 4 5 6 7 8" type="primary">LOC100197226</name>
</gene>
<evidence type="ECO:0000313" key="5">
    <source>
        <dbReference type="RefSeq" id="XP_065647141.1"/>
    </source>
</evidence>
<evidence type="ECO:0000313" key="8">
    <source>
        <dbReference type="RefSeq" id="XP_065647144.1"/>
    </source>
</evidence>
<dbReference type="Gene3D" id="2.130.10.10">
    <property type="entry name" value="YVTN repeat-like/Quinoprotein amine dehydrogenase"/>
    <property type="match status" value="1"/>
</dbReference>
<dbReference type="InterPro" id="IPR015943">
    <property type="entry name" value="WD40/YVTN_repeat-like_dom_sf"/>
</dbReference>
<evidence type="ECO:0000313" key="4">
    <source>
        <dbReference type="RefSeq" id="XP_065647140.1"/>
    </source>
</evidence>
<dbReference type="RefSeq" id="XP_065647140.1">
    <property type="nucleotide sequence ID" value="XM_065791068.1"/>
</dbReference>
<evidence type="ECO:0000313" key="2">
    <source>
        <dbReference type="Proteomes" id="UP001652625"/>
    </source>
</evidence>
<evidence type="ECO:0000313" key="3">
    <source>
        <dbReference type="RefSeq" id="XP_065647139.1"/>
    </source>
</evidence>
<protein>
    <submittedName>
        <fullName evidence="3 4">Nuclear pore complex protein Nup214 isoform X2</fullName>
    </submittedName>
</protein>
<organism evidence="2 8">
    <name type="scientific">Hydra vulgaris</name>
    <name type="common">Hydra</name>
    <name type="synonym">Hydra attenuata</name>
    <dbReference type="NCBI Taxonomy" id="6087"/>
    <lineage>
        <taxon>Eukaryota</taxon>
        <taxon>Metazoa</taxon>
        <taxon>Cnidaria</taxon>
        <taxon>Hydrozoa</taxon>
        <taxon>Hydroidolina</taxon>
        <taxon>Anthoathecata</taxon>
        <taxon>Aplanulata</taxon>
        <taxon>Hydridae</taxon>
        <taxon>Hydra</taxon>
    </lineage>
</organism>
<feature type="region of interest" description="Disordered" evidence="1">
    <location>
        <begin position="1808"/>
        <end position="1829"/>
    </location>
</feature>
<sequence length="1829" mass="193746">MEEETECEVNDFYFRQLCKVRVSPGVTFINGRVNHVAVSNQYGLIFAVALNDIKVIHINEIEKHSSGNVKTVVTSFNHQVIKIGFPIQQICLSCDESTLIIVYRDEKVLNIGVVDIKILNEQNQSEPIFAMTCISQSPDVYVKDMRVHPDTPALTAICLSNGHVLILELSDVVFKTVSMLTKKENACSISWSPKGKRIAIGQNDGKLVQYDKSLKEEKKITVCNLFEGETKSVSGLYWLSSFQFFVVYASVNVAGSSTAAIVTVPNNDPPIFHLLEDIYFGFNNEKLLYYYFAYLSEWQLMITMSSNNMEAVPVGNIENKWCRWILQDFGRAEVPLSDKNEDAFAVGVGISLNSKLTIQQDDKEIPASPVFFMLSTDGVLCAYQMVNQFSGTNYQIVNPPKFVPQGAAKQGNISKISSKSPHINFWSQQTSLNSVNNFSSVTPLSSPFNKNTNFSVPPSTIANSLSVSFDFTGGKSSASEQKNLNLNKNTSSLGPFVPTTGSSFSYNDKLSVESKSSNDTSRKVSGKKQANVSFNLATSSADQVTVASIPTVPFSFLLQNNSSLSENSTLISSTTSASFTSRVETIPSTPVSQHKQLKSFQFTSDSFDKKPSTDQIERSKNSFISNNSKLAYDDMEIKIYSDKLESALQKNISEELKSFNNEMEKFLNSVSDINNHKDLIGTQLELQQIRKSVEDVEHLVNKYKSCMAENKKESCELRNILLLNFKNADDAKLQKEKMEDKRFSIILKSRPLDPVSSRQQKIIRDQMNDITERITDVSIALDEEWKKIEMKKRNIHNKNSSILQNQQVYKTVDAIDQIASNLSNRLKTLKMKSESNDLLLISKIQTLHEDSADEKKFFHNFNNSNLTSQTKNISHLRNYLSRRSKTPLHKSKLCNALLPDDLSNTTYMPLNGNIYPKAASTPFFAIDNSKQIVTSVSAVLEEKSENKFNSSKACIPDDQKNNSTLIVTKKLFVESPIATSSSPIATELTLEKHENQKENSVASTKLVSVSVQNKNELFLKTFDSNKPDKSSSNTTFVNKLNVSTTFNTSETTVSDRIFKSSSSTSNTSSLLGSGLFVSTPVLSGESIDSLSTTKELSSNKTNFKQNINSTYFSNEQVSSSVKVVPSVNSATSAPKSFFGNTIASTNLESFGSTKILPAFSGFGLSNKTTGASTNSTGGALFVPSTNELSTSTSNSSLLSTTNIATSFSSNDPSASGLFSFVVKTESPATSIVSNSAITSAIGLSTTLISTETASSFFVTNPASTSSLFGSNVPLFSFTSSAGNTGSLFSSNATSISGGLFGSNVSSTNNILTISAAKTVSSGNLFSSNATTSLFGPNISSTSNIPVGLSNAKVVTTVSSGSLFSFTATTTLGSGLFGSNVPSATTSNTTQSGLFGSNISSTAGVLSASAVTTASSGSLFSSNTAATLSGGLFGTNGTSTNGLFSATTITSVSSSSFFSSNTATTSTGGLFGSITSSTNSLFGSSTGTSSSSGLFSFNAATTCSSGGLFSSTSSKGSIGGLFGSNPTVTSSGGLFSNLAGSSGGFFSSPTKSNFFGSATSSTNTTSVSGGLFGSSNQSSGIFNTPTSDSKGFFNTPSSQNNIFGSKTSESLNGSMSNKGDVGAFGGFGLGGKPMSDPNKNPFGVVTSTSAQSSNIFGNSSGSSGSNIFGSASSGANIFGNSSGSSGASLFGQSSNQATGSFSKGFGTGFTQVQPSVFGSPPSSAPIFGAAASSFGGNPVFGSPQQTANMFGGPPTFGSGATFGGTPSFGSGVGVFGGGSANAPTFGNLASHTGTPSFASLGSSAQPFGQPGSVFGSAPVQTTSPQFSSWR</sequence>
<dbReference type="RefSeq" id="XP_065647139.1">
    <property type="nucleotide sequence ID" value="XM_065791067.1"/>
</dbReference>